<dbReference type="PANTHER" id="PTHR37832:SF1">
    <property type="entry name" value="STRESS-RESPONSE A_B BARREL DOMAIN-CONTAINING PROTEIN"/>
    <property type="match status" value="1"/>
</dbReference>
<keyword evidence="3" id="KW-1185">Reference proteome</keyword>
<dbReference type="SMART" id="SM00886">
    <property type="entry name" value="Dabb"/>
    <property type="match status" value="1"/>
</dbReference>
<dbReference type="Pfam" id="PF07876">
    <property type="entry name" value="Dabb"/>
    <property type="match status" value="1"/>
</dbReference>
<evidence type="ECO:0000259" key="1">
    <source>
        <dbReference type="PROSITE" id="PS51502"/>
    </source>
</evidence>
<gene>
    <name evidence="2" type="ORF">GCM10010361_05190</name>
</gene>
<dbReference type="RefSeq" id="WP_052866127.1">
    <property type="nucleotide sequence ID" value="NZ_BAAABY010000004.1"/>
</dbReference>
<dbReference type="InterPro" id="IPR011008">
    <property type="entry name" value="Dimeric_a/b-barrel"/>
</dbReference>
<proteinExistence type="predicted"/>
<dbReference type="InterPro" id="IPR013097">
    <property type="entry name" value="Dabb"/>
</dbReference>
<accession>A0ABP3J743</accession>
<dbReference type="Gene3D" id="3.30.70.100">
    <property type="match status" value="1"/>
</dbReference>
<feature type="domain" description="Stress-response A/B barrel" evidence="1">
    <location>
        <begin position="2"/>
        <end position="95"/>
    </location>
</feature>
<comment type="caution">
    <text evidence="2">The sequence shown here is derived from an EMBL/GenBank/DDBJ whole genome shotgun (WGS) entry which is preliminary data.</text>
</comment>
<sequence length="97" mass="11145">MIRHLVLFKLNEGVERDEPRVAAGVKAFQELGDLIPDLEFWECGWNVTDRPIAYDFAINSAVADKEALTRYLEHPAHQAGVRQWAEFATWVIADYEI</sequence>
<dbReference type="Proteomes" id="UP001500909">
    <property type="component" value="Unassembled WGS sequence"/>
</dbReference>
<name>A0ABP3J743_9ACTN</name>
<evidence type="ECO:0000313" key="2">
    <source>
        <dbReference type="EMBL" id="GAA0444243.1"/>
    </source>
</evidence>
<organism evidence="2 3">
    <name type="scientific">Streptomyces olivaceiscleroticus</name>
    <dbReference type="NCBI Taxonomy" id="68245"/>
    <lineage>
        <taxon>Bacteria</taxon>
        <taxon>Bacillati</taxon>
        <taxon>Actinomycetota</taxon>
        <taxon>Actinomycetes</taxon>
        <taxon>Kitasatosporales</taxon>
        <taxon>Streptomycetaceae</taxon>
        <taxon>Streptomyces</taxon>
    </lineage>
</organism>
<dbReference type="SUPFAM" id="SSF54909">
    <property type="entry name" value="Dimeric alpha+beta barrel"/>
    <property type="match status" value="1"/>
</dbReference>
<reference evidence="3" key="1">
    <citation type="journal article" date="2019" name="Int. J. Syst. Evol. Microbiol.">
        <title>The Global Catalogue of Microorganisms (GCM) 10K type strain sequencing project: providing services to taxonomists for standard genome sequencing and annotation.</title>
        <authorList>
            <consortium name="The Broad Institute Genomics Platform"/>
            <consortium name="The Broad Institute Genome Sequencing Center for Infectious Disease"/>
            <person name="Wu L."/>
            <person name="Ma J."/>
        </authorList>
    </citation>
    <scope>NUCLEOTIDE SEQUENCE [LARGE SCALE GENOMIC DNA]</scope>
    <source>
        <strain evidence="3">JCM 4805</strain>
    </source>
</reference>
<protein>
    <submittedName>
        <fullName evidence="2">Dabb family protein</fullName>
    </submittedName>
</protein>
<dbReference type="PROSITE" id="PS51502">
    <property type="entry name" value="S_R_A_B_BARREL"/>
    <property type="match status" value="1"/>
</dbReference>
<evidence type="ECO:0000313" key="3">
    <source>
        <dbReference type="Proteomes" id="UP001500909"/>
    </source>
</evidence>
<dbReference type="EMBL" id="BAAABY010000004">
    <property type="protein sequence ID" value="GAA0444243.1"/>
    <property type="molecule type" value="Genomic_DNA"/>
</dbReference>
<dbReference type="PANTHER" id="PTHR37832">
    <property type="entry name" value="BLL2683 PROTEIN"/>
    <property type="match status" value="1"/>
</dbReference>